<evidence type="ECO:0000256" key="5">
    <source>
        <dbReference type="ARBA" id="ARBA00022643"/>
    </source>
</evidence>
<evidence type="ECO:0000256" key="4">
    <source>
        <dbReference type="ARBA" id="ARBA00022630"/>
    </source>
</evidence>
<dbReference type="PROSITE" id="PS50902">
    <property type="entry name" value="FLAVODOXIN_LIKE"/>
    <property type="match status" value="1"/>
</dbReference>
<feature type="domain" description="FAD-binding FR-type" evidence="14">
    <location>
        <begin position="211"/>
        <end position="451"/>
    </location>
</feature>
<dbReference type="FunFam" id="3.40.50.360:FF:000015">
    <property type="entry name" value="NADPH-dependent diflavin oxidoreductase 1"/>
    <property type="match status" value="1"/>
</dbReference>
<dbReference type="CTD" id="27158"/>
<keyword evidence="15" id="KW-1185">Reference proteome</keyword>
<comment type="similarity">
    <text evidence="12">In the N-terminal section; belongs to the flavodoxin family.</text>
</comment>
<dbReference type="GO" id="GO:0050660">
    <property type="term" value="F:flavin adenine dinucleotide binding"/>
    <property type="evidence" value="ECO:0007669"/>
    <property type="project" value="UniProtKB-UniRule"/>
</dbReference>
<dbReference type="InParanoid" id="A0A6P8SES9"/>
<dbReference type="OrthoDB" id="1856718at2759"/>
<dbReference type="InterPro" id="IPR001433">
    <property type="entry name" value="OxRdtase_FAD/NAD-bd"/>
</dbReference>
<dbReference type="KEGG" id="gsh:117368101"/>
<keyword evidence="7 12" id="KW-0521">NADP</keyword>
<dbReference type="Gene3D" id="3.40.50.80">
    <property type="entry name" value="Nucleotide-binding domain of ferredoxin-NADP reductase (FNR) module"/>
    <property type="match status" value="1"/>
</dbReference>
<dbReference type="PROSITE" id="PS51384">
    <property type="entry name" value="FAD_FR"/>
    <property type="match status" value="1"/>
</dbReference>
<gene>
    <name evidence="12 16" type="primary">NDOR1</name>
</gene>
<dbReference type="PRINTS" id="PR00371">
    <property type="entry name" value="FPNCR"/>
</dbReference>
<dbReference type="PANTHER" id="PTHR19384:SF10">
    <property type="entry name" value="NADPH-DEPENDENT DIFLAVIN OXIDOREDUCTASE 1"/>
    <property type="match status" value="1"/>
</dbReference>
<keyword evidence="4 12" id="KW-0285">Flavoprotein</keyword>
<dbReference type="RefSeq" id="XP_033817300.1">
    <property type="nucleotide sequence ID" value="XM_033961409.1"/>
</dbReference>
<dbReference type="Gene3D" id="3.40.50.360">
    <property type="match status" value="1"/>
</dbReference>
<dbReference type="InterPro" id="IPR017938">
    <property type="entry name" value="Riboflavin_synthase-like_b-brl"/>
</dbReference>
<feature type="binding site" evidence="12">
    <location>
        <begin position="387"/>
        <end position="390"/>
    </location>
    <ligand>
        <name>FAD</name>
        <dbReference type="ChEBI" id="CHEBI:57692"/>
    </ligand>
</feature>
<accession>A0A6P8SES9</accession>
<protein>
    <recommendedName>
        <fullName evidence="12">NADPH-dependent diflavin oxidoreductase 1</fullName>
        <ecNumber evidence="12">1.18.1.-</ecNumber>
    </recommendedName>
    <alternativeName>
        <fullName evidence="12">NADPH-dependent FMN and FAD-containing oxidoreductase</fullName>
    </alternativeName>
</protein>
<dbReference type="PRINTS" id="PR00369">
    <property type="entry name" value="FLAVODOXIN"/>
</dbReference>
<evidence type="ECO:0000256" key="8">
    <source>
        <dbReference type="ARBA" id="ARBA00023002"/>
    </source>
</evidence>
<feature type="binding site" evidence="12">
    <location>
        <begin position="104"/>
        <end position="113"/>
    </location>
    <ligand>
        <name>FMN</name>
        <dbReference type="ChEBI" id="CHEBI:58210"/>
    </ligand>
</feature>
<dbReference type="GO" id="GO:0016226">
    <property type="term" value="P:iron-sulfur cluster assembly"/>
    <property type="evidence" value="ECO:0007669"/>
    <property type="project" value="UniProtKB-UniRule"/>
</dbReference>
<feature type="binding site" evidence="12">
    <location>
        <begin position="66"/>
        <end position="69"/>
    </location>
    <ligand>
        <name>FMN</name>
        <dbReference type="ChEBI" id="CHEBI:58210"/>
    </ligand>
</feature>
<name>A0A6P8SES9_GEOSA</name>
<evidence type="ECO:0000256" key="1">
    <source>
        <dbReference type="ARBA" id="ARBA00001917"/>
    </source>
</evidence>
<feature type="binding site" evidence="12">
    <location>
        <position position="601"/>
    </location>
    <ligand>
        <name>FAD</name>
        <dbReference type="ChEBI" id="CHEBI:57692"/>
    </ligand>
</feature>
<comment type="similarity">
    <text evidence="12">Belongs to the NADPH-dependent diflavin oxidoreductase NDOR1 family.</text>
</comment>
<dbReference type="Pfam" id="PF00667">
    <property type="entry name" value="FAD_binding_1"/>
    <property type="match status" value="1"/>
</dbReference>
<dbReference type="GO" id="GO:0010181">
    <property type="term" value="F:FMN binding"/>
    <property type="evidence" value="ECO:0007669"/>
    <property type="project" value="UniProtKB-UniRule"/>
</dbReference>
<organism evidence="15 16">
    <name type="scientific">Geotrypetes seraphini</name>
    <name type="common">Gaboon caecilian</name>
    <name type="synonym">Caecilia seraphini</name>
    <dbReference type="NCBI Taxonomy" id="260995"/>
    <lineage>
        <taxon>Eukaryota</taxon>
        <taxon>Metazoa</taxon>
        <taxon>Chordata</taxon>
        <taxon>Craniata</taxon>
        <taxon>Vertebrata</taxon>
        <taxon>Euteleostomi</taxon>
        <taxon>Amphibia</taxon>
        <taxon>Gymnophiona</taxon>
        <taxon>Geotrypetes</taxon>
    </lineage>
</organism>
<evidence type="ECO:0000256" key="7">
    <source>
        <dbReference type="ARBA" id="ARBA00022857"/>
    </source>
</evidence>
<dbReference type="InterPro" id="IPR001094">
    <property type="entry name" value="Flavdoxin-like"/>
</dbReference>
<evidence type="ECO:0000259" key="14">
    <source>
        <dbReference type="PROSITE" id="PS51384"/>
    </source>
</evidence>
<feature type="binding site" evidence="12">
    <location>
        <begin position="526"/>
        <end position="530"/>
    </location>
    <ligand>
        <name>NADP(+)</name>
        <dbReference type="ChEBI" id="CHEBI:58349"/>
    </ligand>
</feature>
<feature type="domain" description="Flavodoxin-like" evidence="13">
    <location>
        <begin position="13"/>
        <end position="157"/>
    </location>
</feature>
<evidence type="ECO:0000259" key="13">
    <source>
        <dbReference type="PROSITE" id="PS50902"/>
    </source>
</evidence>
<feature type="binding site" evidence="12">
    <location>
        <position position="139"/>
    </location>
    <ligand>
        <name>FMN</name>
        <dbReference type="ChEBI" id="CHEBI:58210"/>
    </ligand>
</feature>
<dbReference type="InterPro" id="IPR023173">
    <property type="entry name" value="NADPH_Cyt_P450_Rdtase_alpha"/>
</dbReference>
<evidence type="ECO:0000313" key="16">
    <source>
        <dbReference type="RefSeq" id="XP_033817300.1"/>
    </source>
</evidence>
<comment type="catalytic activity">
    <reaction evidence="9">
        <text>2 oxidized [2Fe-2S]-[protein] + NADPH = 2 reduced [2Fe-2S]-[protein] + NADP(+) + H(+)</text>
        <dbReference type="Rhea" id="RHEA:67716"/>
        <dbReference type="Rhea" id="RHEA-COMP:17327"/>
        <dbReference type="Rhea" id="RHEA-COMP:17328"/>
        <dbReference type="ChEBI" id="CHEBI:15378"/>
        <dbReference type="ChEBI" id="CHEBI:33737"/>
        <dbReference type="ChEBI" id="CHEBI:33738"/>
        <dbReference type="ChEBI" id="CHEBI:57783"/>
        <dbReference type="ChEBI" id="CHEBI:58349"/>
    </reaction>
    <physiologicalReaction direction="left-to-right" evidence="9">
        <dbReference type="Rhea" id="RHEA:67717"/>
    </physiologicalReaction>
</comment>
<evidence type="ECO:0000313" key="15">
    <source>
        <dbReference type="Proteomes" id="UP000515159"/>
    </source>
</evidence>
<dbReference type="InterPro" id="IPR039261">
    <property type="entry name" value="FNR_nucleotide-bd"/>
</dbReference>
<keyword evidence="5 12" id="KW-0288">FMN</keyword>
<dbReference type="FunFam" id="1.20.990.10:FF:000008">
    <property type="entry name" value="NADPH-dependent diflavin oxidoreductase 1"/>
    <property type="match status" value="1"/>
</dbReference>
<dbReference type="SUPFAM" id="SSF52218">
    <property type="entry name" value="Flavoproteins"/>
    <property type="match status" value="1"/>
</dbReference>
<dbReference type="HAMAP" id="MF_03178">
    <property type="entry name" value="NDOR1"/>
    <property type="match status" value="1"/>
</dbReference>
<dbReference type="Gene3D" id="1.20.990.10">
    <property type="entry name" value="NADPH-cytochrome p450 Reductase, Chain A, domain 3"/>
    <property type="match status" value="1"/>
</dbReference>
<dbReference type="EC" id="1.18.1.-" evidence="12"/>
<dbReference type="PANTHER" id="PTHR19384">
    <property type="entry name" value="NITRIC OXIDE SYNTHASE-RELATED"/>
    <property type="match status" value="1"/>
</dbReference>
<feature type="binding site" evidence="12">
    <location>
        <position position="465"/>
    </location>
    <ligand>
        <name>NADP(+)</name>
        <dbReference type="ChEBI" id="CHEBI:58349"/>
    </ligand>
</feature>
<dbReference type="InterPro" id="IPR001709">
    <property type="entry name" value="Flavoprot_Pyr_Nucl_cyt_Rdtase"/>
</dbReference>
<dbReference type="FunFam" id="3.40.50.80:FF:000001">
    <property type="entry name" value="NADPH--cytochrome P450 reductase 1"/>
    <property type="match status" value="1"/>
</dbReference>
<evidence type="ECO:0000256" key="3">
    <source>
        <dbReference type="ARBA" id="ARBA00022490"/>
    </source>
</evidence>
<dbReference type="GO" id="GO:0048471">
    <property type="term" value="C:perinuclear region of cytoplasm"/>
    <property type="evidence" value="ECO:0007669"/>
    <property type="project" value="UniProtKB-SubCell"/>
</dbReference>
<dbReference type="AlphaFoldDB" id="A0A6P8SES9"/>
<evidence type="ECO:0000256" key="11">
    <source>
        <dbReference type="ARBA" id="ARBA00063044"/>
    </source>
</evidence>
<dbReference type="InterPro" id="IPR017927">
    <property type="entry name" value="FAD-bd_FR_type"/>
</dbReference>
<feature type="binding site" evidence="12">
    <location>
        <position position="355"/>
    </location>
    <ligand>
        <name>FAD</name>
        <dbReference type="ChEBI" id="CHEBI:57692"/>
    </ligand>
</feature>
<dbReference type="Proteomes" id="UP000515159">
    <property type="component" value="Chromosome 10"/>
</dbReference>
<dbReference type="InterPro" id="IPR028879">
    <property type="entry name" value="NDOR1"/>
</dbReference>
<dbReference type="GO" id="GO:0005829">
    <property type="term" value="C:cytosol"/>
    <property type="evidence" value="ECO:0007669"/>
    <property type="project" value="TreeGrafter"/>
</dbReference>
<comment type="function">
    <text evidence="10">NADPH-dependent reductase which is a central component of the cytosolic iron-sulfur (Fe-S) protein assembly (CIA) machinery. Transfers electrons from NADPH via its FAD and FMN prosthetic groups to the [2Fe-2S] cluster of CIAPIN1, another key component of the CIA machinery. In turn, this reduced cluster provides electrons for assembly of cytosolic iron-sulfur cluster proteins. It can also reduce the [2Fe-2S] cluster of CISD1 and activate this protein implicated in Fe/S cluster repair. In vitro can fully activate methionine synthase/MTR in the presence of soluble cytochrome b5/CYB5A.</text>
</comment>
<keyword evidence="3 12" id="KW-0963">Cytoplasm</keyword>
<evidence type="ECO:0000256" key="2">
    <source>
        <dbReference type="ARBA" id="ARBA00001974"/>
    </source>
</evidence>
<dbReference type="GO" id="GO:0160246">
    <property type="term" value="F:NADPH-iron-sulfur [2Fe-2S] protein oxidoreductase activity"/>
    <property type="evidence" value="ECO:0007669"/>
    <property type="project" value="InterPro"/>
</dbReference>
<comment type="cofactor">
    <cofactor evidence="2 12">
        <name>FAD</name>
        <dbReference type="ChEBI" id="CHEBI:57692"/>
    </cofactor>
</comment>
<comment type="subunit">
    <text evidence="11">Interacts with CIAPIN1; as part of the cytosolic iron-sulfur (Fe-S) protein assembly (CIA) machinery. Interacts with DCPS.</text>
</comment>
<dbReference type="GO" id="GO:0016651">
    <property type="term" value="F:oxidoreductase activity, acting on NAD(P)H"/>
    <property type="evidence" value="ECO:0007669"/>
    <property type="project" value="UniProtKB-UniRule"/>
</dbReference>
<dbReference type="Pfam" id="PF00175">
    <property type="entry name" value="NAD_binding_1"/>
    <property type="match status" value="1"/>
</dbReference>
<feature type="binding site" evidence="12">
    <location>
        <begin position="19"/>
        <end position="24"/>
    </location>
    <ligand>
        <name>FMN</name>
        <dbReference type="ChEBI" id="CHEBI:58210"/>
    </ligand>
</feature>
<keyword evidence="8 12" id="KW-0560">Oxidoreductase</keyword>
<comment type="cofactor">
    <cofactor evidence="1 12">
        <name>FMN</name>
        <dbReference type="ChEBI" id="CHEBI:58210"/>
    </cofactor>
</comment>
<feature type="binding site" evidence="12">
    <location>
        <begin position="421"/>
        <end position="424"/>
    </location>
    <ligand>
        <name>FAD</name>
        <dbReference type="ChEBI" id="CHEBI:57692"/>
    </ligand>
</feature>
<proteinExistence type="inferred from homology"/>
<dbReference type="InterPro" id="IPR008254">
    <property type="entry name" value="Flavodoxin/NO_synth"/>
</dbReference>
<dbReference type="GO" id="GO:0050661">
    <property type="term" value="F:NADP binding"/>
    <property type="evidence" value="ECO:0007669"/>
    <property type="project" value="UniProtKB-UniRule"/>
</dbReference>
<dbReference type="InterPro" id="IPR029039">
    <property type="entry name" value="Flavoprotein-like_sf"/>
</dbReference>
<dbReference type="SUPFAM" id="SSF52343">
    <property type="entry name" value="Ferredoxin reductase-like, C-terminal NADP-linked domain"/>
    <property type="match status" value="1"/>
</dbReference>
<evidence type="ECO:0000256" key="12">
    <source>
        <dbReference type="HAMAP-Rule" id="MF_03178"/>
    </source>
</evidence>
<evidence type="ECO:0000256" key="10">
    <source>
        <dbReference type="ARBA" id="ARBA00059862"/>
    </source>
</evidence>
<dbReference type="InterPro" id="IPR003097">
    <property type="entry name" value="CysJ-like_FAD-binding"/>
</dbReference>
<feature type="binding site" evidence="12">
    <location>
        <begin position="520"/>
        <end position="521"/>
    </location>
    <ligand>
        <name>NADP(+)</name>
        <dbReference type="ChEBI" id="CHEBI:58349"/>
    </ligand>
</feature>
<sequence length="602" mass="68494">MGVSVAEMAERRLLVLFGSQTGTAEDMAERIGREAKRRHFVCRIEALDNYCVANLIHEPLVVFVCSTTGQGDPPDNMKKFWRFILRKNLPPASLCQVDYAVMGLGDSSYPKFNFVAKKLHKRLLQLGGCPILSVALADDQHELGPDAVSDPWLKDLWSKILLLYPLPQGLDVISDDVLLPPKFILHFLDDDIHSKNNDVQSLNLQTTPSEQQPFLAPMLSNERVTAQSHFQDVRLIEFDITNSGMKYSAGDVVMIQPQNILEDVQQFCQLLQLNPSKRFILVPSDPSTSLPAHLPQPCNVQYLVERYLDISCVPRRTFFHLLSHFSSDELEREKLQEFSSAQGQEELYSYCNRPRRTTLEVLFDFPNTSSCIPPEYLFELIPRIRPRSFSIASSLLTHPNRIQILLAVVQYKTRLSVPRRGLCSFWLASLRPEDGDILVPLWVKKGNLMFPSDLETPVILVGPGTGVAPFRAAIQERVAQKKKGNCLFFGCRKRLQDYYCESEWAELMKMGFLTLFTAFSRDQEDKVYVQHRIIENGHLVWDLINNGRAWIYLAGNAKLMPEAVISAFKSVFQSEGGMSPSEAEQYLAMLEQSHQFQSETWS</sequence>
<comment type="subcellular location">
    <subcellularLocation>
        <location evidence="12">Cytoplasm</location>
        <location evidence="12">Perinuclear region</location>
    </subcellularLocation>
    <text evidence="12">Concentrated in perinuclear structure.</text>
</comment>
<evidence type="ECO:0000256" key="9">
    <source>
        <dbReference type="ARBA" id="ARBA00052174"/>
    </source>
</evidence>
<dbReference type="FunCoup" id="A0A6P8SES9">
    <property type="interactions" value="2809"/>
</dbReference>
<dbReference type="Pfam" id="PF00258">
    <property type="entry name" value="Flavodoxin_1"/>
    <property type="match status" value="1"/>
</dbReference>
<dbReference type="GeneID" id="117368101"/>
<comment type="similarity">
    <text evidence="12">In the C-terminal section; belongs to the flavoprotein pyridine nucleotide cytochrome reductase family.</text>
</comment>
<keyword evidence="6 12" id="KW-0274">FAD</keyword>
<dbReference type="GO" id="GO:0005634">
    <property type="term" value="C:nucleus"/>
    <property type="evidence" value="ECO:0007669"/>
    <property type="project" value="UniProtKB-ARBA"/>
</dbReference>
<reference evidence="16" key="1">
    <citation type="submission" date="2025-08" db="UniProtKB">
        <authorList>
            <consortium name="RefSeq"/>
        </authorList>
    </citation>
    <scope>IDENTIFICATION</scope>
</reference>
<evidence type="ECO:0000256" key="6">
    <source>
        <dbReference type="ARBA" id="ARBA00022827"/>
    </source>
</evidence>
<comment type="caution">
    <text evidence="12">Lacks conserved residue(s) required for the propagation of feature annotation.</text>
</comment>
<dbReference type="SUPFAM" id="SSF63380">
    <property type="entry name" value="Riboflavin synthase domain-like"/>
    <property type="match status" value="1"/>
</dbReference>
<dbReference type="Gene3D" id="2.40.30.10">
    <property type="entry name" value="Translation factors"/>
    <property type="match status" value="1"/>
</dbReference>